<feature type="signal peptide" evidence="1">
    <location>
        <begin position="1"/>
        <end position="24"/>
    </location>
</feature>
<evidence type="ECO:0000256" key="1">
    <source>
        <dbReference type="SAM" id="SignalP"/>
    </source>
</evidence>
<proteinExistence type="predicted"/>
<dbReference type="Proteomes" id="UP000009026">
    <property type="component" value="Chromosome"/>
</dbReference>
<keyword evidence="3" id="KW-1185">Reference proteome</keyword>
<accession>A0A0H4X0J4</accession>
<keyword evidence="1" id="KW-0732">Signal</keyword>
<dbReference type="PATRIC" id="fig|1297742.4.peg.6245"/>
<dbReference type="RefSeq" id="WP_002635583.1">
    <property type="nucleotide sequence ID" value="NZ_CP012109.1"/>
</dbReference>
<dbReference type="KEGG" id="mym:A176_006153"/>
<dbReference type="PROSITE" id="PS51257">
    <property type="entry name" value="PROKAR_LIPOPROTEIN"/>
    <property type="match status" value="1"/>
</dbReference>
<evidence type="ECO:0000313" key="2">
    <source>
        <dbReference type="EMBL" id="AKQ69241.1"/>
    </source>
</evidence>
<sequence length="270" mass="28905">MNIKQTGRFLAAALLSLAAVGCQGEEPSQGDSVSTQEAASKAQCIEGFNGIRNCATGNAQLSKSEKGIAVSGLKSVKSDGIASTFPRASTWSMDAAIGGLGDTGQGLALAARDGNQVVSTLTIGLGGERDQMQLAPSFTGTPGGSQYRAYIYSGGHLQGTTNVMNYDRFLNPWWWDFYWYWWPIRIGFRNHLSLGYNDPISQGACVWSLRGGPQAFSIDVNGRRISGDEIELVEEVGNGHYPYTSFSSIEVRAAASEFTVLGEAITPAKR</sequence>
<keyword evidence="2" id="KW-0449">Lipoprotein</keyword>
<dbReference type="AlphaFoldDB" id="A0A0H4X0J4"/>
<gene>
    <name evidence="2" type="ORF">A176_006153</name>
</gene>
<name>A0A0H4X0J4_9BACT</name>
<dbReference type="EMBL" id="CP012109">
    <property type="protein sequence ID" value="AKQ69241.1"/>
    <property type="molecule type" value="Genomic_DNA"/>
</dbReference>
<organism evidence="2 3">
    <name type="scientific">Pseudomyxococcus hansupus</name>
    <dbReference type="NCBI Taxonomy" id="1297742"/>
    <lineage>
        <taxon>Bacteria</taxon>
        <taxon>Pseudomonadati</taxon>
        <taxon>Myxococcota</taxon>
        <taxon>Myxococcia</taxon>
        <taxon>Myxococcales</taxon>
        <taxon>Cystobacterineae</taxon>
        <taxon>Myxococcaceae</taxon>
        <taxon>Pseudomyxococcus</taxon>
    </lineage>
</organism>
<feature type="chain" id="PRO_5005213163" evidence="1">
    <location>
        <begin position="25"/>
        <end position="270"/>
    </location>
</feature>
<dbReference type="OrthoDB" id="5494778at2"/>
<protein>
    <submittedName>
        <fullName evidence="2">Putative lipoprotein</fullName>
    </submittedName>
</protein>
<evidence type="ECO:0000313" key="3">
    <source>
        <dbReference type="Proteomes" id="UP000009026"/>
    </source>
</evidence>
<reference evidence="2 3" key="1">
    <citation type="journal article" date="2016" name="PLoS ONE">
        <title>Complete Genome Sequence and Comparative Genomics of a Novel Myxobacterium Myxococcus hansupus.</title>
        <authorList>
            <person name="Sharma G."/>
            <person name="Narwani T."/>
            <person name="Subramanian S."/>
        </authorList>
    </citation>
    <scope>NUCLEOTIDE SEQUENCE [LARGE SCALE GENOMIC DNA]</scope>
    <source>
        <strain evidence="3">mixupus</strain>
    </source>
</reference>